<keyword evidence="5" id="KW-0378">Hydrolase</keyword>
<keyword evidence="6" id="KW-0862">Zinc</keyword>
<dbReference type="CDD" id="cd08662">
    <property type="entry name" value="M13"/>
    <property type="match status" value="1"/>
</dbReference>
<keyword evidence="3" id="KW-0645">Protease</keyword>
<name>A0A411HHI2_9GAMM</name>
<dbReference type="Pfam" id="PF05649">
    <property type="entry name" value="Peptidase_M13_N"/>
    <property type="match status" value="1"/>
</dbReference>
<dbReference type="GO" id="GO:0004222">
    <property type="term" value="F:metalloendopeptidase activity"/>
    <property type="evidence" value="ECO:0007669"/>
    <property type="project" value="InterPro"/>
</dbReference>
<dbReference type="InterPro" id="IPR018497">
    <property type="entry name" value="Peptidase_M13_C"/>
</dbReference>
<organism evidence="11 12">
    <name type="scientific">Pseudolysobacter antarcticus</name>
    <dbReference type="NCBI Taxonomy" id="2511995"/>
    <lineage>
        <taxon>Bacteria</taxon>
        <taxon>Pseudomonadati</taxon>
        <taxon>Pseudomonadota</taxon>
        <taxon>Gammaproteobacteria</taxon>
        <taxon>Lysobacterales</taxon>
        <taxon>Rhodanobacteraceae</taxon>
        <taxon>Pseudolysobacter</taxon>
    </lineage>
</organism>
<dbReference type="KEGG" id="xbc:ELE36_06165"/>
<evidence type="ECO:0000259" key="9">
    <source>
        <dbReference type="Pfam" id="PF01431"/>
    </source>
</evidence>
<evidence type="ECO:0000256" key="8">
    <source>
        <dbReference type="SAM" id="SignalP"/>
    </source>
</evidence>
<dbReference type="Pfam" id="PF01431">
    <property type="entry name" value="Peptidase_M13"/>
    <property type="match status" value="1"/>
</dbReference>
<evidence type="ECO:0000256" key="6">
    <source>
        <dbReference type="ARBA" id="ARBA00022833"/>
    </source>
</evidence>
<keyword evidence="7" id="KW-0482">Metalloprotease</keyword>
<evidence type="ECO:0000256" key="7">
    <source>
        <dbReference type="ARBA" id="ARBA00023049"/>
    </source>
</evidence>
<dbReference type="Gene3D" id="1.10.1380.10">
    <property type="entry name" value="Neutral endopeptidase , domain2"/>
    <property type="match status" value="1"/>
</dbReference>
<dbReference type="OrthoDB" id="9775677at2"/>
<dbReference type="InterPro" id="IPR000718">
    <property type="entry name" value="Peptidase_M13"/>
</dbReference>
<dbReference type="EMBL" id="CP035704">
    <property type="protein sequence ID" value="QBB69978.1"/>
    <property type="molecule type" value="Genomic_DNA"/>
</dbReference>
<feature type="signal peptide" evidence="8">
    <location>
        <begin position="1"/>
        <end position="23"/>
    </location>
</feature>
<keyword evidence="4" id="KW-0479">Metal-binding</keyword>
<dbReference type="InterPro" id="IPR042089">
    <property type="entry name" value="Peptidase_M13_dom_2"/>
</dbReference>
<dbReference type="PANTHER" id="PTHR11733">
    <property type="entry name" value="ZINC METALLOPROTEASE FAMILY M13 NEPRILYSIN-RELATED"/>
    <property type="match status" value="1"/>
</dbReference>
<keyword evidence="8" id="KW-0732">Signal</keyword>
<dbReference type="PROSITE" id="PS51885">
    <property type="entry name" value="NEPRILYSIN"/>
    <property type="match status" value="1"/>
</dbReference>
<dbReference type="PRINTS" id="PR00786">
    <property type="entry name" value="NEPRILYSIN"/>
</dbReference>
<comment type="similarity">
    <text evidence="2">Belongs to the peptidase M13 family.</text>
</comment>
<evidence type="ECO:0000256" key="1">
    <source>
        <dbReference type="ARBA" id="ARBA00001947"/>
    </source>
</evidence>
<feature type="domain" description="Peptidase M13 C-terminal" evidence="9">
    <location>
        <begin position="473"/>
        <end position="674"/>
    </location>
</feature>
<keyword evidence="12" id="KW-1185">Reference proteome</keyword>
<dbReference type="Gene3D" id="3.40.390.10">
    <property type="entry name" value="Collagenase (Catalytic Domain)"/>
    <property type="match status" value="1"/>
</dbReference>
<evidence type="ECO:0000256" key="4">
    <source>
        <dbReference type="ARBA" id="ARBA00022723"/>
    </source>
</evidence>
<dbReference type="SUPFAM" id="SSF55486">
    <property type="entry name" value="Metalloproteases ('zincins'), catalytic domain"/>
    <property type="match status" value="1"/>
</dbReference>
<evidence type="ECO:0000313" key="12">
    <source>
        <dbReference type="Proteomes" id="UP000291562"/>
    </source>
</evidence>
<gene>
    <name evidence="11" type="ORF">ELE36_06165</name>
</gene>
<evidence type="ECO:0000256" key="2">
    <source>
        <dbReference type="ARBA" id="ARBA00007357"/>
    </source>
</evidence>
<evidence type="ECO:0000256" key="3">
    <source>
        <dbReference type="ARBA" id="ARBA00022670"/>
    </source>
</evidence>
<dbReference type="GO" id="GO:0046872">
    <property type="term" value="F:metal ion binding"/>
    <property type="evidence" value="ECO:0007669"/>
    <property type="project" value="UniProtKB-KW"/>
</dbReference>
<sequence length="677" mass="74801">MIIRLLKPFALTAAITLALGAAAADAPRSSIDPAKLDSKAGACTDFFGYVNNISMKNDPIPADQTSWGTFNKLRERSLVAQHDILDAMALNKAAAGTIQQKIGDFYASGMDEAAIEKAGYTPIKDDLKRVDGLRNPDDIAELVRDYAAQGDALLFDFERGADFKNSTMTIGFANQGGLGLPDRDYYLKTDAESKKLLAAYQAHVANLLVLVGVKKDDASKQAQAVVDLETKLASASLTQVALRDPNNQYHLVSMAEGDKTTPHFSWLKYFAAQGVNGQTGFSLAQPEFFATMDKLIAEAPIAHWQAYFRFHIVASAAPALSKAFVDERFAFTGKTFQGQKENKPRWKRVLGATNSEMGMALGELYVAKTFPPEAKQRAQDMVNDLHDALKTRIENLDWMSAQTKKQALEKWATFMPKIGYPDQWRDWSGLSISRDGYVANIRAADKFNHAWEMGKIGKPVDRREWGMTPQTVNAYYNPLLNEIVFPAAILQPPFFDAKADDALNYGAIGAVIGHEMTHGFDDEGSQFDAKGNQHDWWTAADKKDFESRTAKLVKQFDDYIAIGDLHVNGKLTLGENIADLGGINVAFDALHAALKKHPQAVIDGLTPEQRFFIAFAHVWEGQYRDEALKLLVNTNPHSPSRFRAMGAPSNMPAFAQTFQCKPGDVMVRSAETQVKIW</sequence>
<evidence type="ECO:0000313" key="11">
    <source>
        <dbReference type="EMBL" id="QBB69978.1"/>
    </source>
</evidence>
<dbReference type="RefSeq" id="WP_129832236.1">
    <property type="nucleotide sequence ID" value="NZ_CP035704.1"/>
</dbReference>
<accession>A0A411HHI2</accession>
<dbReference type="GO" id="GO:0016485">
    <property type="term" value="P:protein processing"/>
    <property type="evidence" value="ECO:0007669"/>
    <property type="project" value="TreeGrafter"/>
</dbReference>
<feature type="domain" description="Peptidase M13 N-terminal" evidence="10">
    <location>
        <begin position="43"/>
        <end position="421"/>
    </location>
</feature>
<dbReference type="Proteomes" id="UP000291562">
    <property type="component" value="Chromosome"/>
</dbReference>
<dbReference type="InterPro" id="IPR024079">
    <property type="entry name" value="MetalloPept_cat_dom_sf"/>
</dbReference>
<dbReference type="PANTHER" id="PTHR11733:SF167">
    <property type="entry name" value="FI17812P1-RELATED"/>
    <property type="match status" value="1"/>
</dbReference>
<protein>
    <submittedName>
        <fullName evidence="11">M13 family peptidase</fullName>
    </submittedName>
</protein>
<comment type="cofactor">
    <cofactor evidence="1">
        <name>Zn(2+)</name>
        <dbReference type="ChEBI" id="CHEBI:29105"/>
    </cofactor>
</comment>
<dbReference type="AlphaFoldDB" id="A0A411HHI2"/>
<dbReference type="InterPro" id="IPR008753">
    <property type="entry name" value="Peptidase_M13_N"/>
</dbReference>
<dbReference type="GO" id="GO:0005886">
    <property type="term" value="C:plasma membrane"/>
    <property type="evidence" value="ECO:0007669"/>
    <property type="project" value="TreeGrafter"/>
</dbReference>
<feature type="chain" id="PRO_5019262885" evidence="8">
    <location>
        <begin position="24"/>
        <end position="677"/>
    </location>
</feature>
<evidence type="ECO:0000256" key="5">
    <source>
        <dbReference type="ARBA" id="ARBA00022801"/>
    </source>
</evidence>
<reference evidence="11 12" key="1">
    <citation type="submission" date="2019-01" db="EMBL/GenBank/DDBJ databases">
        <title>Pseudolysobacter antarctica gen. nov., sp. nov., isolated from Fildes Peninsula, Antarctica.</title>
        <authorList>
            <person name="Wei Z."/>
            <person name="Peng F."/>
        </authorList>
    </citation>
    <scope>NUCLEOTIDE SEQUENCE [LARGE SCALE GENOMIC DNA]</scope>
    <source>
        <strain evidence="11 12">AQ6-296</strain>
    </source>
</reference>
<evidence type="ECO:0000259" key="10">
    <source>
        <dbReference type="Pfam" id="PF05649"/>
    </source>
</evidence>
<proteinExistence type="inferred from homology"/>